<reference evidence="7" key="1">
    <citation type="submission" date="2024-06" db="EMBL/GenBank/DDBJ databases">
        <title>Complete genome of Salinicola endophyticus HNIBRBA4755.</title>
        <authorList>
            <person name="Shin S.Y."/>
            <person name="Kang H."/>
            <person name="Song J."/>
        </authorList>
    </citation>
    <scope>NUCLEOTIDE SEQUENCE</scope>
    <source>
        <strain evidence="7">HNIBRBA4755</strain>
    </source>
</reference>
<name>A0AB74UII2_9GAMM</name>
<dbReference type="InterPro" id="IPR050438">
    <property type="entry name" value="LMW_PTPase"/>
</dbReference>
<dbReference type="SMART" id="SM00226">
    <property type="entry name" value="LMWPc"/>
    <property type="match status" value="1"/>
</dbReference>
<proteinExistence type="inferred from homology"/>
<protein>
    <recommendedName>
        <fullName evidence="2">protein-tyrosine-phosphatase</fullName>
        <ecNumber evidence="2">3.1.3.48</ecNumber>
    </recommendedName>
</protein>
<dbReference type="GO" id="GO:0004725">
    <property type="term" value="F:protein tyrosine phosphatase activity"/>
    <property type="evidence" value="ECO:0007669"/>
    <property type="project" value="UniProtKB-EC"/>
</dbReference>
<accession>A0AB74UII2</accession>
<dbReference type="Gene3D" id="3.40.50.2300">
    <property type="match status" value="1"/>
</dbReference>
<evidence type="ECO:0000256" key="3">
    <source>
        <dbReference type="ARBA" id="ARBA00022801"/>
    </source>
</evidence>
<feature type="active site" description="Nucleophile" evidence="5">
    <location>
        <position position="14"/>
    </location>
</feature>
<dbReference type="RefSeq" id="WP_353982016.1">
    <property type="nucleotide sequence ID" value="NZ_CP159578.1"/>
</dbReference>
<comment type="similarity">
    <text evidence="1">Belongs to the low molecular weight phosphotyrosine protein phosphatase family.</text>
</comment>
<dbReference type="PANTHER" id="PTHR11717">
    <property type="entry name" value="LOW MOLECULAR WEIGHT PROTEIN TYROSINE PHOSPHATASE"/>
    <property type="match status" value="1"/>
</dbReference>
<feature type="domain" description="Phosphotyrosine protein phosphatase I" evidence="6">
    <location>
        <begin position="8"/>
        <end position="156"/>
    </location>
</feature>
<gene>
    <name evidence="7" type="ORF">ABV408_08785</name>
</gene>
<evidence type="ECO:0000256" key="5">
    <source>
        <dbReference type="PIRSR" id="PIRSR617867-1"/>
    </source>
</evidence>
<evidence type="ECO:0000313" key="7">
    <source>
        <dbReference type="EMBL" id="XCJ81259.1"/>
    </source>
</evidence>
<dbReference type="SUPFAM" id="SSF52788">
    <property type="entry name" value="Phosphotyrosine protein phosphatases I"/>
    <property type="match status" value="1"/>
</dbReference>
<dbReference type="EMBL" id="CP159578">
    <property type="protein sequence ID" value="XCJ81259.1"/>
    <property type="molecule type" value="Genomic_DNA"/>
</dbReference>
<dbReference type="CDD" id="cd16343">
    <property type="entry name" value="LMWPTP"/>
    <property type="match status" value="1"/>
</dbReference>
<dbReference type="InterPro" id="IPR023485">
    <property type="entry name" value="Ptyr_pPase"/>
</dbReference>
<dbReference type="Pfam" id="PF01451">
    <property type="entry name" value="LMWPc"/>
    <property type="match status" value="1"/>
</dbReference>
<organism evidence="7">
    <name type="scientific">Salinicola endophyticus</name>
    <dbReference type="NCBI Taxonomy" id="1949083"/>
    <lineage>
        <taxon>Bacteria</taxon>
        <taxon>Pseudomonadati</taxon>
        <taxon>Pseudomonadota</taxon>
        <taxon>Gammaproteobacteria</taxon>
        <taxon>Oceanospirillales</taxon>
        <taxon>Halomonadaceae</taxon>
        <taxon>Salinicola</taxon>
    </lineage>
</organism>
<evidence type="ECO:0000256" key="2">
    <source>
        <dbReference type="ARBA" id="ARBA00013064"/>
    </source>
</evidence>
<dbReference type="PANTHER" id="PTHR11717:SF7">
    <property type="entry name" value="LOW MOLECULAR WEIGHT PHOSPHOTYROSINE PROTEIN PHOSPHATASE"/>
    <property type="match status" value="1"/>
</dbReference>
<keyword evidence="4" id="KW-0904">Protein phosphatase</keyword>
<evidence type="ECO:0000259" key="6">
    <source>
        <dbReference type="SMART" id="SM00226"/>
    </source>
</evidence>
<evidence type="ECO:0000256" key="4">
    <source>
        <dbReference type="ARBA" id="ARBA00022912"/>
    </source>
</evidence>
<feature type="active site" evidence="5">
    <location>
        <position position="20"/>
    </location>
</feature>
<dbReference type="PRINTS" id="PR00719">
    <property type="entry name" value="LMWPTPASE"/>
</dbReference>
<sequence length="167" mass="18353">MAEREPSYRVLFVCLGNICRSPTAESMLRQRLAQLGLSERVAVDSCGTGAWHVGQPPDLRAQRAVRERGIDMSELRARQLVREDFDRYDEILVMDGDNLAQTLALAPVSSRARVARLLHYVGEPESDVPDPYYGGEAGFTFAIDRIEAAVAGLAESLAQRLSVAPHG</sequence>
<dbReference type="InterPro" id="IPR017867">
    <property type="entry name" value="Tyr_phospatase_low_mol_wt"/>
</dbReference>
<dbReference type="InterPro" id="IPR036196">
    <property type="entry name" value="Ptyr_pPase_sf"/>
</dbReference>
<dbReference type="AlphaFoldDB" id="A0AB74UII2"/>
<dbReference type="EC" id="3.1.3.48" evidence="2"/>
<evidence type="ECO:0000256" key="1">
    <source>
        <dbReference type="ARBA" id="ARBA00011063"/>
    </source>
</evidence>
<keyword evidence="3 7" id="KW-0378">Hydrolase</keyword>
<feature type="active site" description="Proton donor" evidence="5">
    <location>
        <position position="130"/>
    </location>
</feature>